<feature type="domain" description="NAD-dependent epimerase/dehydratase" evidence="2">
    <location>
        <begin position="3"/>
        <end position="171"/>
    </location>
</feature>
<feature type="region of interest" description="Disordered" evidence="1">
    <location>
        <begin position="184"/>
        <end position="221"/>
    </location>
</feature>
<protein>
    <recommendedName>
        <fullName evidence="2">NAD-dependent epimerase/dehydratase domain-containing protein</fullName>
    </recommendedName>
</protein>
<dbReference type="Gene3D" id="3.40.50.720">
    <property type="entry name" value="NAD(P)-binding Rossmann-like Domain"/>
    <property type="match status" value="1"/>
</dbReference>
<dbReference type="InterPro" id="IPR036291">
    <property type="entry name" value="NAD(P)-bd_dom_sf"/>
</dbReference>
<evidence type="ECO:0000259" key="2">
    <source>
        <dbReference type="Pfam" id="PF01370"/>
    </source>
</evidence>
<evidence type="ECO:0000256" key="1">
    <source>
        <dbReference type="SAM" id="MobiDB-lite"/>
    </source>
</evidence>
<evidence type="ECO:0000313" key="3">
    <source>
        <dbReference type="EMBL" id="BFO16812.1"/>
    </source>
</evidence>
<accession>A0AAT9HHL3</accession>
<proteinExistence type="predicted"/>
<organism evidence="3">
    <name type="scientific">Streptomyces haneummycinicus</name>
    <dbReference type="NCBI Taxonomy" id="3074435"/>
    <lineage>
        <taxon>Bacteria</taxon>
        <taxon>Bacillati</taxon>
        <taxon>Actinomycetota</taxon>
        <taxon>Actinomycetes</taxon>
        <taxon>Kitasatosporales</taxon>
        <taxon>Streptomycetaceae</taxon>
        <taxon>Streptomyces</taxon>
    </lineage>
</organism>
<feature type="compositionally biased region" description="Polar residues" evidence="1">
    <location>
        <begin position="185"/>
        <end position="195"/>
    </location>
</feature>
<name>A0AAT9HHL3_9ACTN</name>
<dbReference type="InterPro" id="IPR001509">
    <property type="entry name" value="Epimerase_deHydtase"/>
</dbReference>
<dbReference type="EMBL" id="AP035768">
    <property type="protein sequence ID" value="BFO16812.1"/>
    <property type="molecule type" value="Genomic_DNA"/>
</dbReference>
<dbReference type="SUPFAM" id="SSF51735">
    <property type="entry name" value="NAD(P)-binding Rossmann-fold domains"/>
    <property type="match status" value="1"/>
</dbReference>
<reference evidence="3" key="1">
    <citation type="submission" date="2024-06" db="EMBL/GenBank/DDBJ databases">
        <authorList>
            <consortium name="consrtm"/>
            <person name="Uemura M."/>
            <person name="Terahara T."/>
        </authorList>
    </citation>
    <scope>NUCLEOTIDE SEQUENCE</scope>
    <source>
        <strain evidence="3">KM77-8</strain>
    </source>
</reference>
<gene>
    <name evidence="3" type="ORF">SHKM778_32000</name>
</gene>
<dbReference type="AlphaFoldDB" id="A0AAT9HHL3"/>
<dbReference type="Pfam" id="PF01370">
    <property type="entry name" value="Epimerase"/>
    <property type="match status" value="1"/>
</dbReference>
<reference evidence="3" key="2">
    <citation type="submission" date="2024-07" db="EMBL/GenBank/DDBJ databases">
        <title>Streptomyces haneummycinica sp. nov., a new antibiotic-producing actinobacterium isolated from marine sediment.</title>
        <authorList>
            <person name="Uemura M."/>
            <person name="Hamada M."/>
            <person name="Hirano S."/>
            <person name="Kobayashi K."/>
            <person name="Ohshiro T."/>
            <person name="Kobayashi T."/>
            <person name="Terahara T."/>
        </authorList>
    </citation>
    <scope>NUCLEOTIDE SEQUENCE</scope>
    <source>
        <strain evidence="3">KM77-8</strain>
    </source>
</reference>
<sequence length="221" mass="23369">MTLTEQGHDVVAVARAWAPQVADHRFLARDLGRMTGPQIGALLTEERADAVVNASGTWNRSLEDLDYAHVTVPRLITEGVAAAGGSPRLVHIGTIHEYGPVPHGTVIDEQHATRPEAPYARAKLTGTRTVLGAAEAGRVDAVVLRVANAFGPFPSPKSFFGTLVARLLTTAPKETIELTLAPHTATMSTPGTSPTPWAGPCAAARTSADKWSTSAAERPWT</sequence>